<evidence type="ECO:0000313" key="2">
    <source>
        <dbReference type="EMBL" id="PWF22269.1"/>
    </source>
</evidence>
<evidence type="ECO:0000256" key="1">
    <source>
        <dbReference type="SAM" id="SignalP"/>
    </source>
</evidence>
<dbReference type="RefSeq" id="WP_109062507.1">
    <property type="nucleotide sequence ID" value="NZ_QETA01000005.1"/>
</dbReference>
<feature type="signal peptide" evidence="1">
    <location>
        <begin position="1"/>
        <end position="22"/>
    </location>
</feature>
<dbReference type="EMBL" id="QETA01000005">
    <property type="protein sequence ID" value="PWF22269.1"/>
    <property type="molecule type" value="Genomic_DNA"/>
</dbReference>
<keyword evidence="1" id="KW-0732">Signal</keyword>
<sequence>MTLPVVALRRLAVPLLLVSALAACKTVEQREAAEARYQVLDISFSWSDTAACGDTASPLFSIRNVPSGTQRLRFTMVNAMTPSENSSAEIDYTGRYGRVAITRGAFEYTGPCIDEGTKRYQWTVEALDAEGNFLGGGKLVRPFPDR</sequence>
<organism evidence="2 3">
    <name type="scientific">Corticimicrobacter populi</name>
    <dbReference type="NCBI Taxonomy" id="2175229"/>
    <lineage>
        <taxon>Bacteria</taxon>
        <taxon>Pseudomonadati</taxon>
        <taxon>Pseudomonadota</taxon>
        <taxon>Betaproteobacteria</taxon>
        <taxon>Burkholderiales</taxon>
        <taxon>Alcaligenaceae</taxon>
        <taxon>Corticimicrobacter</taxon>
    </lineage>
</organism>
<accession>A0A2V1K0V7</accession>
<evidence type="ECO:0000313" key="3">
    <source>
        <dbReference type="Proteomes" id="UP000245212"/>
    </source>
</evidence>
<name>A0A2V1K0V7_9BURK</name>
<reference evidence="3" key="1">
    <citation type="submission" date="2018-05" db="EMBL/GenBank/DDBJ databases">
        <authorList>
            <person name="Li Y."/>
        </authorList>
    </citation>
    <scope>NUCLEOTIDE SEQUENCE [LARGE SCALE GENOMIC DNA]</scope>
    <source>
        <strain evidence="3">3d-2-2</strain>
    </source>
</reference>
<dbReference type="AlphaFoldDB" id="A0A2V1K0V7"/>
<comment type="caution">
    <text evidence="2">The sequence shown here is derived from an EMBL/GenBank/DDBJ whole genome shotgun (WGS) entry which is preliminary data.</text>
</comment>
<protein>
    <recommendedName>
        <fullName evidence="4">Lipoprotein</fullName>
    </recommendedName>
</protein>
<evidence type="ECO:0008006" key="4">
    <source>
        <dbReference type="Google" id="ProtNLM"/>
    </source>
</evidence>
<gene>
    <name evidence="2" type="ORF">DD235_12945</name>
</gene>
<keyword evidence="3" id="KW-1185">Reference proteome</keyword>
<dbReference type="SUPFAM" id="SSF49777">
    <property type="entry name" value="PEBP-like"/>
    <property type="match status" value="1"/>
</dbReference>
<feature type="chain" id="PRO_5015891542" description="Lipoprotein" evidence="1">
    <location>
        <begin position="23"/>
        <end position="146"/>
    </location>
</feature>
<dbReference type="Proteomes" id="UP000245212">
    <property type="component" value="Unassembled WGS sequence"/>
</dbReference>
<proteinExistence type="predicted"/>
<dbReference type="InterPro" id="IPR036610">
    <property type="entry name" value="PEBP-like_sf"/>
</dbReference>